<dbReference type="GO" id="GO:0003677">
    <property type="term" value="F:DNA binding"/>
    <property type="evidence" value="ECO:0007669"/>
    <property type="project" value="InterPro"/>
</dbReference>
<feature type="region of interest" description="Disordered" evidence="1">
    <location>
        <begin position="232"/>
        <end position="259"/>
    </location>
</feature>
<dbReference type="Proteomes" id="UP000540506">
    <property type="component" value="Unassembled WGS sequence"/>
</dbReference>
<dbReference type="Pfam" id="PF02945">
    <property type="entry name" value="Endonuclease_7"/>
    <property type="match status" value="1"/>
</dbReference>
<dbReference type="EMBL" id="JACHJV010000004">
    <property type="protein sequence ID" value="MBB4929103.1"/>
    <property type="molecule type" value="Genomic_DNA"/>
</dbReference>
<evidence type="ECO:0000313" key="2">
    <source>
        <dbReference type="EMBL" id="MBB4929103.1"/>
    </source>
</evidence>
<proteinExistence type="predicted"/>
<gene>
    <name evidence="2" type="ORF">FHR34_008202</name>
</gene>
<keyword evidence="3" id="KW-1185">Reference proteome</keyword>
<accession>A0A7W7RBV5</accession>
<dbReference type="Gene3D" id="3.40.1800.10">
    <property type="entry name" value="His-Me finger endonucleases"/>
    <property type="match status" value="1"/>
</dbReference>
<organism evidence="2 3">
    <name type="scientific">Kitasatospora kifunensis</name>
    <name type="common">Streptomyces kifunensis</name>
    <dbReference type="NCBI Taxonomy" id="58351"/>
    <lineage>
        <taxon>Bacteria</taxon>
        <taxon>Bacillati</taxon>
        <taxon>Actinomycetota</taxon>
        <taxon>Actinomycetes</taxon>
        <taxon>Kitasatosporales</taxon>
        <taxon>Streptomycetaceae</taxon>
        <taxon>Kitasatospora</taxon>
    </lineage>
</organism>
<sequence length="464" mass="50966">MEMPNPYTVLDQWLDAGLGKQGRALQGTTPAHYGRDVRDWLHFTETVTGIGAWNATEATAVTWANAPALRPPPQGQPSRRPLAPRRSLHNPARRLAALAAFYAYATHAGHITEPPFNAASLRPAPGDLPRITALSVEQAAALAYAAHDVLPGRQHRGPYDTEPHRDRVLVLMFIDGLRPRQAVGIDLEGLHEPDPERGMRTLTCPVVKGDGTTTYQPSAELWQAIEDYLPHRVDGRDPATGRQPLLTSRSGRRIDSNTTPGRITKAIAARVPELIFEPAAITPDRVAHSPAVLRDHPPTGHRAATAVSPVQRLRADLEHLFETAPLCAATEGGCPPGCERCVTRKAMWARWETDWSAGDQAAYLGWEIPPYDHRQRPAERLLQFHQGRCAICGTAPAPGRPAHTEDHDSATGLTRGLLCHRCRPQADADTGAPYWTRYRQHPPAAALGLELRYPVLGHRESHSR</sequence>
<dbReference type="AlphaFoldDB" id="A0A7W7RBV5"/>
<protein>
    <submittedName>
        <fullName evidence="2">Site-specific recombinase XerD</fullName>
    </submittedName>
</protein>
<dbReference type="SUPFAM" id="SSF56349">
    <property type="entry name" value="DNA breaking-rejoining enzymes"/>
    <property type="match status" value="1"/>
</dbReference>
<feature type="region of interest" description="Disordered" evidence="1">
    <location>
        <begin position="66"/>
        <end position="85"/>
    </location>
</feature>
<comment type="caution">
    <text evidence="2">The sequence shown here is derived from an EMBL/GenBank/DDBJ whole genome shotgun (WGS) entry which is preliminary data.</text>
</comment>
<dbReference type="SUPFAM" id="SSF54060">
    <property type="entry name" value="His-Me finger endonucleases"/>
    <property type="match status" value="1"/>
</dbReference>
<dbReference type="InterPro" id="IPR004211">
    <property type="entry name" value="Endonuclease_7"/>
</dbReference>
<dbReference type="InterPro" id="IPR038563">
    <property type="entry name" value="Endonuclease_7_sf"/>
</dbReference>
<dbReference type="InterPro" id="IPR011010">
    <property type="entry name" value="DNA_brk_join_enz"/>
</dbReference>
<evidence type="ECO:0000313" key="3">
    <source>
        <dbReference type="Proteomes" id="UP000540506"/>
    </source>
</evidence>
<dbReference type="InterPro" id="IPR044925">
    <property type="entry name" value="His-Me_finger_sf"/>
</dbReference>
<reference evidence="2 3" key="1">
    <citation type="submission" date="2020-08" db="EMBL/GenBank/DDBJ databases">
        <title>Sequencing the genomes of 1000 actinobacteria strains.</title>
        <authorList>
            <person name="Klenk H.-P."/>
        </authorList>
    </citation>
    <scope>NUCLEOTIDE SEQUENCE [LARGE SCALE GENOMIC DNA]</scope>
    <source>
        <strain evidence="2 3">DSM 41654</strain>
    </source>
</reference>
<evidence type="ECO:0000256" key="1">
    <source>
        <dbReference type="SAM" id="MobiDB-lite"/>
    </source>
</evidence>
<name>A0A7W7RBV5_KITKI</name>